<evidence type="ECO:0000256" key="1">
    <source>
        <dbReference type="ARBA" id="ARBA00022723"/>
    </source>
</evidence>
<dbReference type="RefSeq" id="WP_385857911.1">
    <property type="nucleotide sequence ID" value="NZ_JBHMAR010000001.1"/>
</dbReference>
<dbReference type="Gene3D" id="1.10.1200.270">
    <property type="entry name" value="Methyltransferase, alpha-helical capping domain"/>
    <property type="match status" value="1"/>
</dbReference>
<evidence type="ECO:0000256" key="2">
    <source>
        <dbReference type="ARBA" id="ARBA00022842"/>
    </source>
</evidence>
<gene>
    <name evidence="4" type="ORF">ACFFRO_02295</name>
</gene>
<keyword evidence="5" id="KW-1185">Reference proteome</keyword>
<name>A0ABV5V832_9ACTN</name>
<dbReference type="Proteomes" id="UP001589703">
    <property type="component" value="Unassembled WGS sequence"/>
</dbReference>
<dbReference type="Gene3D" id="3.40.50.150">
    <property type="entry name" value="Vaccinia Virus protein VP39"/>
    <property type="match status" value="1"/>
</dbReference>
<dbReference type="InterPro" id="IPR029063">
    <property type="entry name" value="SAM-dependent_MTases_sf"/>
</dbReference>
<comment type="caution">
    <text evidence="4">The sequence shown here is derived from an EMBL/GenBank/DDBJ whole genome shotgun (WGS) entry which is preliminary data.</text>
</comment>
<proteinExistence type="predicted"/>
<sequence length="375" mass="40265">MSSTAAPRSTEGAGSRTQGQHIAEGAMGRDYGRHSGVQHHANDYGIPVLRRALEAVPLPETGAPFRAADLGAASGSNSLDPMRVVVEGVRARAGADTAVTVVHTDILANDFDALLATIMDSPGSYAREPGVFAYAEARSFYEPLFPAGELHLAWSAIAVHGLSRVPEPIPDHIFSSRARGEVREALKAQSRADWEAFLGHRARELRPGGQLVVVGGAASDDGDSGADGLMDAAVEVLRELVRQGLIGEDEFARMTIPTWNRTAGEFLAPFREGSGEGREGGLGDVLRVEEHEQVVLPDVLLERYRESGNREAYADQVTAFFLAAFQPSLFSALGEKRDVGVVAEALAEGMRTRVASDPEAVETHWHVLPMRVTRL</sequence>
<accession>A0ABV5V832</accession>
<evidence type="ECO:0000313" key="5">
    <source>
        <dbReference type="Proteomes" id="UP001589703"/>
    </source>
</evidence>
<dbReference type="PANTHER" id="PTHR31009">
    <property type="entry name" value="S-ADENOSYL-L-METHIONINE:CARBOXYL METHYLTRANSFERASE FAMILY PROTEIN"/>
    <property type="match status" value="1"/>
</dbReference>
<keyword evidence="1" id="KW-0479">Metal-binding</keyword>
<evidence type="ECO:0000256" key="3">
    <source>
        <dbReference type="SAM" id="MobiDB-lite"/>
    </source>
</evidence>
<organism evidence="4 5">
    <name type="scientific">Streptomyces thermocoprophilus</name>
    <dbReference type="NCBI Taxonomy" id="78356"/>
    <lineage>
        <taxon>Bacteria</taxon>
        <taxon>Bacillati</taxon>
        <taxon>Actinomycetota</taxon>
        <taxon>Actinomycetes</taxon>
        <taxon>Kitasatosporales</taxon>
        <taxon>Streptomycetaceae</taxon>
        <taxon>Streptomyces</taxon>
    </lineage>
</organism>
<dbReference type="InterPro" id="IPR042086">
    <property type="entry name" value="MeTrfase_capping"/>
</dbReference>
<dbReference type="EMBL" id="JBHMAR010000001">
    <property type="protein sequence ID" value="MFB9733985.1"/>
    <property type="molecule type" value="Genomic_DNA"/>
</dbReference>
<reference evidence="4 5" key="1">
    <citation type="submission" date="2024-09" db="EMBL/GenBank/DDBJ databases">
        <authorList>
            <person name="Sun Q."/>
            <person name="Mori K."/>
        </authorList>
    </citation>
    <scope>NUCLEOTIDE SEQUENCE [LARGE SCALE GENOMIC DNA]</scope>
    <source>
        <strain evidence="4 5">JCM 10918</strain>
    </source>
</reference>
<feature type="region of interest" description="Disordered" evidence="3">
    <location>
        <begin position="1"/>
        <end position="20"/>
    </location>
</feature>
<evidence type="ECO:0008006" key="6">
    <source>
        <dbReference type="Google" id="ProtNLM"/>
    </source>
</evidence>
<protein>
    <recommendedName>
        <fullName evidence="6">SAM dependent carboxyl methyltransferase</fullName>
    </recommendedName>
</protein>
<keyword evidence="2" id="KW-0460">Magnesium</keyword>
<evidence type="ECO:0000313" key="4">
    <source>
        <dbReference type="EMBL" id="MFB9733985.1"/>
    </source>
</evidence>
<dbReference type="SUPFAM" id="SSF53335">
    <property type="entry name" value="S-adenosyl-L-methionine-dependent methyltransferases"/>
    <property type="match status" value="1"/>
</dbReference>
<dbReference type="InterPro" id="IPR005299">
    <property type="entry name" value="MeTrfase_7"/>
</dbReference>
<dbReference type="Pfam" id="PF03492">
    <property type="entry name" value="Methyltransf_7"/>
    <property type="match status" value="1"/>
</dbReference>